<dbReference type="EMBL" id="FNSO01000004">
    <property type="protein sequence ID" value="SED32507.1"/>
    <property type="molecule type" value="Genomic_DNA"/>
</dbReference>
<accession>A0A1H4ZR88</accession>
<dbReference type="STRING" id="208445.SAMN04489727_7410"/>
<keyword evidence="2" id="KW-1185">Reference proteome</keyword>
<gene>
    <name evidence="1" type="ORF">SAMN04489727_7410</name>
</gene>
<organism evidence="1 2">
    <name type="scientific">Amycolatopsis tolypomycina</name>
    <dbReference type="NCBI Taxonomy" id="208445"/>
    <lineage>
        <taxon>Bacteria</taxon>
        <taxon>Bacillati</taxon>
        <taxon>Actinomycetota</taxon>
        <taxon>Actinomycetes</taxon>
        <taxon>Pseudonocardiales</taxon>
        <taxon>Pseudonocardiaceae</taxon>
        <taxon>Amycolatopsis</taxon>
    </lineage>
</organism>
<protein>
    <submittedName>
        <fullName evidence="1">Uncharacterized protein</fullName>
    </submittedName>
</protein>
<reference evidence="2" key="1">
    <citation type="submission" date="2016-10" db="EMBL/GenBank/DDBJ databases">
        <authorList>
            <person name="Varghese N."/>
            <person name="Submissions S."/>
        </authorList>
    </citation>
    <scope>NUCLEOTIDE SEQUENCE [LARGE SCALE GENOMIC DNA]</scope>
    <source>
        <strain evidence="2">DSM 44544</strain>
    </source>
</reference>
<evidence type="ECO:0000313" key="2">
    <source>
        <dbReference type="Proteomes" id="UP000199622"/>
    </source>
</evidence>
<dbReference type="Proteomes" id="UP000199622">
    <property type="component" value="Unassembled WGS sequence"/>
</dbReference>
<evidence type="ECO:0000313" key="1">
    <source>
        <dbReference type="EMBL" id="SED32507.1"/>
    </source>
</evidence>
<name>A0A1H4ZR88_9PSEU</name>
<proteinExistence type="predicted"/>
<dbReference type="AlphaFoldDB" id="A0A1H4ZR88"/>
<sequence length="50" mass="5706">MPTKLRNIPHGNGHFFPAQGDELFFGTRRERPVERVALSLRLLPPQHGVD</sequence>